<evidence type="ECO:0000256" key="1">
    <source>
        <dbReference type="ARBA" id="ARBA00006594"/>
    </source>
</evidence>
<dbReference type="InterPro" id="IPR004546">
    <property type="entry name" value="Restrct_endonuc_T1M"/>
</dbReference>
<feature type="domain" description="DNA methylase adenine-specific" evidence="8">
    <location>
        <begin position="178"/>
        <end position="482"/>
    </location>
</feature>
<dbReference type="InterPro" id="IPR051537">
    <property type="entry name" value="DNA_Adenine_Mtase"/>
</dbReference>
<evidence type="ECO:0000256" key="3">
    <source>
        <dbReference type="ARBA" id="ARBA00022603"/>
    </source>
</evidence>
<dbReference type="PRINTS" id="PR00507">
    <property type="entry name" value="N12N6MTFRASE"/>
</dbReference>
<dbReference type="EC" id="2.1.1.72" evidence="2"/>
<proteinExistence type="inferred from homology"/>
<dbReference type="PANTHER" id="PTHR42933">
    <property type="entry name" value="SLR6095 PROTEIN"/>
    <property type="match status" value="1"/>
</dbReference>
<keyword evidence="4 10" id="KW-0808">Transferase</keyword>
<evidence type="ECO:0000256" key="7">
    <source>
        <dbReference type="ARBA" id="ARBA00047942"/>
    </source>
</evidence>
<dbReference type="Gene3D" id="3.40.50.150">
    <property type="entry name" value="Vaccinia Virus protein VP39"/>
    <property type="match status" value="1"/>
</dbReference>
<dbReference type="RefSeq" id="WP_138109205.1">
    <property type="nucleotide sequence ID" value="NZ_VBUC01000046.1"/>
</dbReference>
<dbReference type="EMBL" id="VBUC01000046">
    <property type="protein sequence ID" value="TLS95521.1"/>
    <property type="molecule type" value="Genomic_DNA"/>
</dbReference>
<evidence type="ECO:0000259" key="8">
    <source>
        <dbReference type="Pfam" id="PF02384"/>
    </source>
</evidence>
<keyword evidence="3 10" id="KW-0489">Methyltransferase</keyword>
<dbReference type="InterPro" id="IPR038333">
    <property type="entry name" value="T1MK-like_N_sf"/>
</dbReference>
<dbReference type="Gene3D" id="1.20.1260.30">
    <property type="match status" value="1"/>
</dbReference>
<dbReference type="Pfam" id="PF02384">
    <property type="entry name" value="N6_Mtase"/>
    <property type="match status" value="1"/>
</dbReference>
<evidence type="ECO:0000256" key="5">
    <source>
        <dbReference type="ARBA" id="ARBA00022691"/>
    </source>
</evidence>
<accession>A0ABY2V1H6</accession>
<dbReference type="GO" id="GO:0009007">
    <property type="term" value="F:site-specific DNA-methyltransferase (adenine-specific) activity"/>
    <property type="evidence" value="ECO:0007669"/>
    <property type="project" value="UniProtKB-EC"/>
</dbReference>
<evidence type="ECO:0000256" key="4">
    <source>
        <dbReference type="ARBA" id="ARBA00022679"/>
    </source>
</evidence>
<keyword evidence="5" id="KW-0949">S-adenosyl-L-methionine</keyword>
<organism evidence="10 11">
    <name type="scientific">Aliarcobacter cibarius</name>
    <dbReference type="NCBI Taxonomy" id="255507"/>
    <lineage>
        <taxon>Bacteria</taxon>
        <taxon>Pseudomonadati</taxon>
        <taxon>Campylobacterota</taxon>
        <taxon>Epsilonproteobacteria</taxon>
        <taxon>Campylobacterales</taxon>
        <taxon>Arcobacteraceae</taxon>
        <taxon>Aliarcobacter</taxon>
    </lineage>
</organism>
<dbReference type="Proteomes" id="UP000305417">
    <property type="component" value="Unassembled WGS sequence"/>
</dbReference>
<keyword evidence="6" id="KW-0680">Restriction system</keyword>
<dbReference type="SUPFAM" id="SSF53335">
    <property type="entry name" value="S-adenosyl-L-methionine-dependent methyltransferases"/>
    <property type="match status" value="1"/>
</dbReference>
<dbReference type="Pfam" id="PF12161">
    <property type="entry name" value="HsdM_N"/>
    <property type="match status" value="1"/>
</dbReference>
<evidence type="ECO:0000256" key="6">
    <source>
        <dbReference type="ARBA" id="ARBA00022747"/>
    </source>
</evidence>
<dbReference type="InterPro" id="IPR003356">
    <property type="entry name" value="DNA_methylase_A-5"/>
</dbReference>
<dbReference type="GO" id="GO:0032259">
    <property type="term" value="P:methylation"/>
    <property type="evidence" value="ECO:0007669"/>
    <property type="project" value="UniProtKB-KW"/>
</dbReference>
<sequence length="520" mass="59718">MGEENKKALEQQLWNIANELRGKMDADEFRDYILGFIFYKYLSEKIENFTNELLKEDGITFISLDSNNPEHEEILNSLKDDCVQQLGYFLKPNELFSAMAKKGNSDNNNFILDDLTQVLRHIESSTMGTESEDDFEHLFEDLDLTSTKLGRTEEAKNKLIAKVLYHLDNINFELKNHDRDVLGDAYEYLIGQFAAGAGKKAGEFYTPQEVSKILAKLVTVGKTRLKSVYDATCGSGSLLLRVAKEVEDVSNFYGQELNRTTYNLARMNMIMHDVHYRKFDIKQEDTLEHPQHLEHRFEAIVANPPFSANWSANPLHLNDDRFSQYGKLAPSSKADFAFIQHMIYHLDDNGTMAIVLPHGVLFRGGAEGHIRQYLIEDRNYLDAVIGLPSNIFYGTSIPTCILVFKKCREHSDNILFIDASNDYEKAKNQNYLTNENIEKIIDTYANRKEIEKYSHLASLDEIKENDYNLNIPRYVDTFEEEESVDLDAVSNELKSLEIDMKSTDETIASFCRELNISTPF</sequence>
<evidence type="ECO:0000259" key="9">
    <source>
        <dbReference type="Pfam" id="PF12161"/>
    </source>
</evidence>
<evidence type="ECO:0000313" key="10">
    <source>
        <dbReference type="EMBL" id="TLS95521.1"/>
    </source>
</evidence>
<comment type="catalytic activity">
    <reaction evidence="7">
        <text>a 2'-deoxyadenosine in DNA + S-adenosyl-L-methionine = an N(6)-methyl-2'-deoxyadenosine in DNA + S-adenosyl-L-homocysteine + H(+)</text>
        <dbReference type="Rhea" id="RHEA:15197"/>
        <dbReference type="Rhea" id="RHEA-COMP:12418"/>
        <dbReference type="Rhea" id="RHEA-COMP:12419"/>
        <dbReference type="ChEBI" id="CHEBI:15378"/>
        <dbReference type="ChEBI" id="CHEBI:57856"/>
        <dbReference type="ChEBI" id="CHEBI:59789"/>
        <dbReference type="ChEBI" id="CHEBI:90615"/>
        <dbReference type="ChEBI" id="CHEBI:90616"/>
        <dbReference type="EC" id="2.1.1.72"/>
    </reaction>
</comment>
<dbReference type="NCBIfam" id="TIGR00497">
    <property type="entry name" value="hsdM"/>
    <property type="match status" value="1"/>
</dbReference>
<keyword evidence="11" id="KW-1185">Reference proteome</keyword>
<name>A0ABY2V1H6_9BACT</name>
<comment type="similarity">
    <text evidence="1">Belongs to the N(4)/N(6)-methyltransferase family.</text>
</comment>
<dbReference type="InterPro" id="IPR029063">
    <property type="entry name" value="SAM-dependent_MTases_sf"/>
</dbReference>
<protein>
    <recommendedName>
        <fullName evidence="2">site-specific DNA-methyltransferase (adenine-specific)</fullName>
        <ecNumber evidence="2">2.1.1.72</ecNumber>
    </recommendedName>
</protein>
<dbReference type="PANTHER" id="PTHR42933:SF1">
    <property type="entry name" value="SITE-SPECIFIC DNA-METHYLTRANSFERASE (ADENINE-SPECIFIC)"/>
    <property type="match status" value="1"/>
</dbReference>
<gene>
    <name evidence="10" type="ORF">FE247_10990</name>
</gene>
<feature type="domain" description="N6 adenine-specific DNA methyltransferase N-terminal" evidence="9">
    <location>
        <begin position="9"/>
        <end position="166"/>
    </location>
</feature>
<dbReference type="InterPro" id="IPR022749">
    <property type="entry name" value="D12N6_MeTrfase_N"/>
</dbReference>
<evidence type="ECO:0000256" key="2">
    <source>
        <dbReference type="ARBA" id="ARBA00011900"/>
    </source>
</evidence>
<comment type="caution">
    <text evidence="10">The sequence shown here is derived from an EMBL/GenBank/DDBJ whole genome shotgun (WGS) entry which is preliminary data.</text>
</comment>
<reference evidence="10 11" key="1">
    <citation type="submission" date="2019-05" db="EMBL/GenBank/DDBJ databases">
        <title>Arcobacter cibarius and Arcobacter thereius providing challenges in identification an antibiotic susceptibility and Quinolone resistance.</title>
        <authorList>
            <person name="Busch A."/>
            <person name="Hanel I."/>
            <person name="Hotzel H."/>
            <person name="Tomaso H."/>
        </authorList>
    </citation>
    <scope>NUCLEOTIDE SEQUENCE [LARGE SCALE GENOMIC DNA]</scope>
    <source>
        <strain evidence="10 11">16CS0831-2</strain>
    </source>
</reference>
<evidence type="ECO:0000313" key="11">
    <source>
        <dbReference type="Proteomes" id="UP000305417"/>
    </source>
</evidence>